<dbReference type="InterPro" id="IPR038676">
    <property type="entry name" value="Psb28_c1_sf"/>
</dbReference>
<evidence type="ECO:0000313" key="6">
    <source>
        <dbReference type="EMBL" id="KAI3436558.1"/>
    </source>
</evidence>
<protein>
    <recommendedName>
        <fullName evidence="5">Photosystem II reaction center Psb28 protein</fullName>
    </recommendedName>
</protein>
<dbReference type="PANTHER" id="PTHR34963:SF2">
    <property type="entry name" value="PHOTOSYSTEM II REACTION CENTER PSB28 PROTEIN, CHLOROPLASTIC"/>
    <property type="match status" value="1"/>
</dbReference>
<dbReference type="GO" id="GO:0015979">
    <property type="term" value="P:photosynthesis"/>
    <property type="evidence" value="ECO:0007669"/>
    <property type="project" value="UniProtKB-KW"/>
</dbReference>
<evidence type="ECO:0000313" key="7">
    <source>
        <dbReference type="Proteomes" id="UP001055712"/>
    </source>
</evidence>
<dbReference type="Proteomes" id="UP001055712">
    <property type="component" value="Unassembled WGS sequence"/>
</dbReference>
<dbReference type="NCBIfam" id="TIGR03047">
    <property type="entry name" value="PS_II_psb28"/>
    <property type="match status" value="1"/>
</dbReference>
<dbReference type="PANTHER" id="PTHR34963">
    <property type="match status" value="1"/>
</dbReference>
<reference evidence="6" key="1">
    <citation type="journal article" date="2019" name="Plant J.">
        <title>Chlorella vulgaris genome assembly and annotation reveals the molecular basis for metabolic acclimation to high light conditions.</title>
        <authorList>
            <person name="Cecchin M."/>
            <person name="Marcolungo L."/>
            <person name="Rossato M."/>
            <person name="Girolomoni L."/>
            <person name="Cosentino E."/>
            <person name="Cuine S."/>
            <person name="Li-Beisson Y."/>
            <person name="Delledonne M."/>
            <person name="Ballottari M."/>
        </authorList>
    </citation>
    <scope>NUCLEOTIDE SEQUENCE</scope>
    <source>
        <strain evidence="6">211/11P</strain>
    </source>
</reference>
<proteinExistence type="inferred from homology"/>
<dbReference type="OrthoDB" id="1938621at2759"/>
<accession>A0A9D4Z138</accession>
<organism evidence="6 7">
    <name type="scientific">Chlorella vulgaris</name>
    <name type="common">Green alga</name>
    <dbReference type="NCBI Taxonomy" id="3077"/>
    <lineage>
        <taxon>Eukaryota</taxon>
        <taxon>Viridiplantae</taxon>
        <taxon>Chlorophyta</taxon>
        <taxon>core chlorophytes</taxon>
        <taxon>Trebouxiophyceae</taxon>
        <taxon>Chlorellales</taxon>
        <taxon>Chlorellaceae</taxon>
        <taxon>Chlorella clade</taxon>
        <taxon>Chlorella</taxon>
    </lineage>
</organism>
<dbReference type="Gene3D" id="2.40.30.220">
    <property type="entry name" value="Photosystem II Psb28"/>
    <property type="match status" value="1"/>
</dbReference>
<evidence type="ECO:0000256" key="4">
    <source>
        <dbReference type="ARBA" id="ARBA00023276"/>
    </source>
</evidence>
<dbReference type="GO" id="GO:0009654">
    <property type="term" value="C:photosystem II oxygen evolving complex"/>
    <property type="evidence" value="ECO:0007669"/>
    <property type="project" value="InterPro"/>
</dbReference>
<dbReference type="GO" id="GO:0009535">
    <property type="term" value="C:chloroplast thylakoid membrane"/>
    <property type="evidence" value="ECO:0007669"/>
    <property type="project" value="TreeGrafter"/>
</dbReference>
<keyword evidence="2 5" id="KW-0602">Photosynthesis</keyword>
<dbReference type="HAMAP" id="MF_01370">
    <property type="entry name" value="PSII_Psb28"/>
    <property type="match status" value="1"/>
</dbReference>
<sequence length="147" mass="16328">MQLSAAPRAAAFTRARPAVRQAAASRVARPQIVCMASSMEFIKGIEEPTIPDVKLTRSRDGASGTATFVFQNPAVFEASSELGDITGLYMTDDEGTLQTVEVQAKFVNGKPDKIECKYVMRSSFEWDRFLRFMERYAEDKGLGFQKS</sequence>
<evidence type="ECO:0000256" key="2">
    <source>
        <dbReference type="ARBA" id="ARBA00022531"/>
    </source>
</evidence>
<keyword evidence="7" id="KW-1185">Reference proteome</keyword>
<evidence type="ECO:0000256" key="1">
    <source>
        <dbReference type="ARBA" id="ARBA00004170"/>
    </source>
</evidence>
<evidence type="ECO:0000256" key="5">
    <source>
        <dbReference type="RuleBase" id="RU003509"/>
    </source>
</evidence>
<name>A0A9D4Z138_CHLVU</name>
<dbReference type="EMBL" id="SIDB01000002">
    <property type="protein sequence ID" value="KAI3436558.1"/>
    <property type="molecule type" value="Genomic_DNA"/>
</dbReference>
<comment type="subcellular location">
    <subcellularLocation>
        <location evidence="1">Membrane</location>
        <topology evidence="1">Peripheral membrane protein</topology>
    </subcellularLocation>
</comment>
<keyword evidence="3" id="KW-0472">Membrane</keyword>
<gene>
    <name evidence="6" type="ORF">D9Q98_005974</name>
</gene>
<comment type="similarity">
    <text evidence="5">Belongs to the Psb28 family.</text>
</comment>
<dbReference type="AlphaFoldDB" id="A0A9D4Z138"/>
<dbReference type="Pfam" id="PF03912">
    <property type="entry name" value="Psb28"/>
    <property type="match status" value="1"/>
</dbReference>
<evidence type="ECO:0000256" key="3">
    <source>
        <dbReference type="ARBA" id="ARBA00023136"/>
    </source>
</evidence>
<keyword evidence="4 5" id="KW-0604">Photosystem II</keyword>
<dbReference type="InterPro" id="IPR005610">
    <property type="entry name" value="PSII_Psb28_class-1"/>
</dbReference>
<comment type="caution">
    <text evidence="6">The sequence shown here is derived from an EMBL/GenBank/DDBJ whole genome shotgun (WGS) entry which is preliminary data.</text>
</comment>
<reference evidence="6" key="2">
    <citation type="submission" date="2020-11" db="EMBL/GenBank/DDBJ databases">
        <authorList>
            <person name="Cecchin M."/>
            <person name="Marcolungo L."/>
            <person name="Rossato M."/>
            <person name="Girolomoni L."/>
            <person name="Cosentino E."/>
            <person name="Cuine S."/>
            <person name="Li-Beisson Y."/>
            <person name="Delledonne M."/>
            <person name="Ballottari M."/>
        </authorList>
    </citation>
    <scope>NUCLEOTIDE SEQUENCE</scope>
    <source>
        <strain evidence="6">211/11P</strain>
        <tissue evidence="6">Whole cell</tissue>
    </source>
</reference>